<dbReference type="KEGG" id="pdh:B9T62_30500"/>
<reference evidence="2 3" key="1">
    <citation type="submission" date="2017-06" db="EMBL/GenBank/DDBJ databases">
        <title>Complete genome sequence of Paenibacillus donghaensis KCTC 13049T isolated from East Sea sediment, South Korea.</title>
        <authorList>
            <person name="Jung B.K."/>
            <person name="Hong S.-J."/>
            <person name="Shin J.-H."/>
        </authorList>
    </citation>
    <scope>NUCLEOTIDE SEQUENCE [LARGE SCALE GENOMIC DNA]</scope>
    <source>
        <strain evidence="2 3">KCTC 13049</strain>
    </source>
</reference>
<dbReference type="InterPro" id="IPR043129">
    <property type="entry name" value="ATPase_NBD"/>
</dbReference>
<dbReference type="Proteomes" id="UP000249890">
    <property type="component" value="Chromosome"/>
</dbReference>
<dbReference type="SUPFAM" id="SSF53067">
    <property type="entry name" value="Actin-like ATPase domain"/>
    <property type="match status" value="1"/>
</dbReference>
<proteinExistence type="predicted"/>
<evidence type="ECO:0000313" key="2">
    <source>
        <dbReference type="EMBL" id="ASA24706.1"/>
    </source>
</evidence>
<dbReference type="AlphaFoldDB" id="A0A2Z2KDB5"/>
<protein>
    <submittedName>
        <fullName evidence="2">ATPase</fullName>
    </submittedName>
</protein>
<evidence type="ECO:0000259" key="1">
    <source>
        <dbReference type="Pfam" id="PF01869"/>
    </source>
</evidence>
<dbReference type="Pfam" id="PF01869">
    <property type="entry name" value="BcrAD_BadFG"/>
    <property type="match status" value="1"/>
</dbReference>
<dbReference type="PANTHER" id="PTHR43190:SF3">
    <property type="entry name" value="N-ACETYL-D-GLUCOSAMINE KINASE"/>
    <property type="match status" value="1"/>
</dbReference>
<organism evidence="2 3">
    <name type="scientific">Paenibacillus donghaensis</name>
    <dbReference type="NCBI Taxonomy" id="414771"/>
    <lineage>
        <taxon>Bacteria</taxon>
        <taxon>Bacillati</taxon>
        <taxon>Bacillota</taxon>
        <taxon>Bacilli</taxon>
        <taxon>Bacillales</taxon>
        <taxon>Paenibacillaceae</taxon>
        <taxon>Paenibacillus</taxon>
    </lineage>
</organism>
<feature type="domain" description="ATPase BadF/BadG/BcrA/BcrD type" evidence="1">
    <location>
        <begin position="9"/>
        <end position="136"/>
    </location>
</feature>
<dbReference type="InterPro" id="IPR002731">
    <property type="entry name" value="ATPase_BadF"/>
</dbReference>
<evidence type="ECO:0000313" key="3">
    <source>
        <dbReference type="Proteomes" id="UP000249890"/>
    </source>
</evidence>
<dbReference type="PANTHER" id="PTHR43190">
    <property type="entry name" value="N-ACETYL-D-GLUCOSAMINE KINASE"/>
    <property type="match status" value="1"/>
</dbReference>
<gene>
    <name evidence="2" type="ORF">B9T62_30500</name>
</gene>
<name>A0A2Z2KDB5_9BACL</name>
<dbReference type="OrthoDB" id="9772633at2"/>
<dbReference type="EMBL" id="CP021780">
    <property type="protein sequence ID" value="ASA24706.1"/>
    <property type="molecule type" value="Genomic_DNA"/>
</dbReference>
<accession>A0A2Z2KDB5</accession>
<dbReference type="RefSeq" id="WP_087918675.1">
    <property type="nucleotide sequence ID" value="NZ_CP021780.1"/>
</dbReference>
<sequence>MLNTKQLVIGIDGGGTRTRVMVSDRQGHVLAYVEKGGASIHRDPLARDNVHEAIREALAAAGRTAAEVSGIAAGIAGYDKEEDLQWVESLTAVEGLDCPRWHFNDAVAAHYGALLTEPGIVVLSGTGSVIVAITEAGESIRNYDFHHYTGSGSRFISYNAVYEVLAGNTAPADSLLVQQLLEHWQVATVMELAVLGKAGFMPGAKERDRRFEQFTPCITAAAVAGSPLAQRVCDRCIQQMKIGIEMLALLFSSETVPVAFIGSVINSPYFKDNLTALLACGNHKTYTLPAPVFSPVTGSVLYAISQLSDGIRPAPAVMDNLRRSIHTRP</sequence>
<keyword evidence="3" id="KW-1185">Reference proteome</keyword>
<dbReference type="InterPro" id="IPR052519">
    <property type="entry name" value="Euk-type_GlcNAc_Kinase"/>
</dbReference>
<dbReference type="Gene3D" id="3.30.420.40">
    <property type="match status" value="2"/>
</dbReference>